<evidence type="ECO:0000313" key="3">
    <source>
        <dbReference type="EMBL" id="CAI0402545.1"/>
    </source>
</evidence>
<evidence type="ECO:0008006" key="5">
    <source>
        <dbReference type="Google" id="ProtNLM"/>
    </source>
</evidence>
<proteinExistence type="predicted"/>
<dbReference type="SUPFAM" id="SSF49599">
    <property type="entry name" value="TRAF domain-like"/>
    <property type="match status" value="1"/>
</dbReference>
<evidence type="ECO:0000256" key="1">
    <source>
        <dbReference type="SAM" id="Coils"/>
    </source>
</evidence>
<accession>A0AAV0IY42</accession>
<evidence type="ECO:0000313" key="4">
    <source>
        <dbReference type="Proteomes" id="UP001154282"/>
    </source>
</evidence>
<keyword evidence="4" id="KW-1185">Reference proteome</keyword>
<feature type="region of interest" description="Disordered" evidence="2">
    <location>
        <begin position="175"/>
        <end position="208"/>
    </location>
</feature>
<name>A0AAV0IY42_9ROSI</name>
<feature type="coiled-coil region" evidence="1">
    <location>
        <begin position="341"/>
        <end position="375"/>
    </location>
</feature>
<dbReference type="InterPro" id="IPR002083">
    <property type="entry name" value="MATH/TRAF_dom"/>
</dbReference>
<dbReference type="AlphaFoldDB" id="A0AAV0IY42"/>
<comment type="caution">
    <text evidence="3">The sequence shown here is derived from an EMBL/GenBank/DDBJ whole genome shotgun (WGS) entry which is preliminary data.</text>
</comment>
<gene>
    <name evidence="3" type="ORF">LITE_LOCUS11653</name>
</gene>
<protein>
    <recommendedName>
        <fullName evidence="5">MATH domain-containing protein</fullName>
    </recommendedName>
</protein>
<keyword evidence="1" id="KW-0175">Coiled coil</keyword>
<dbReference type="CDD" id="cd00121">
    <property type="entry name" value="MATH"/>
    <property type="match status" value="1"/>
</dbReference>
<reference evidence="3" key="1">
    <citation type="submission" date="2022-08" db="EMBL/GenBank/DDBJ databases">
        <authorList>
            <person name="Gutierrez-Valencia J."/>
        </authorList>
    </citation>
    <scope>NUCLEOTIDE SEQUENCE</scope>
</reference>
<organism evidence="3 4">
    <name type="scientific">Linum tenue</name>
    <dbReference type="NCBI Taxonomy" id="586396"/>
    <lineage>
        <taxon>Eukaryota</taxon>
        <taxon>Viridiplantae</taxon>
        <taxon>Streptophyta</taxon>
        <taxon>Embryophyta</taxon>
        <taxon>Tracheophyta</taxon>
        <taxon>Spermatophyta</taxon>
        <taxon>Magnoliopsida</taxon>
        <taxon>eudicotyledons</taxon>
        <taxon>Gunneridae</taxon>
        <taxon>Pentapetalae</taxon>
        <taxon>rosids</taxon>
        <taxon>fabids</taxon>
        <taxon>Malpighiales</taxon>
        <taxon>Linaceae</taxon>
        <taxon>Linum</taxon>
    </lineage>
</organism>
<dbReference type="Proteomes" id="UP001154282">
    <property type="component" value="Unassembled WGS sequence"/>
</dbReference>
<dbReference type="EMBL" id="CAMGYJ010000004">
    <property type="protein sequence ID" value="CAI0402545.1"/>
    <property type="molecule type" value="Genomic_DNA"/>
</dbReference>
<evidence type="ECO:0000256" key="2">
    <source>
        <dbReference type="SAM" id="MobiDB-lite"/>
    </source>
</evidence>
<sequence>METKIFKWKLPNLSNLHDGMLLESNEFLVGGCAWFVVPTLPYLVSFLDRSTDTFYLTAPATLFSVFRLSRKIVARIESPVFLIGKESENECEVEIDLSLDLDCCSGPVSSASRGRKIYAEYTFTVINMADGYSLTDGGKRHFKVGGESWGSPTLFQGLTYDEDIIVVEAQVSTLSSVPPKSTKQPGRDSSSKKRKQPEGRNPPPLALVSPNVARTTTMTGSLVPLSSLQLTTRNLIAQLSPLMCSGSKLTTPAGACLPQQDRRKLVTFFEMTVEAILKANAFDDVEKIVRKMADYQLMPTDHHHPLKNMLSRLAEFKDAIPASLTMIESCSAIETSRARNVKDLERRLAQKQKELSVLESEVSRLGVEEAKLEAQIRALVAFKEKMAGARAARESELVKINGEATREVEELKRQVHECNQAGESKMVAKEKLAQFNASWKLFRDYLGF</sequence>
<feature type="compositionally biased region" description="Polar residues" evidence="2">
    <location>
        <begin position="175"/>
        <end position="184"/>
    </location>
</feature>